<dbReference type="OrthoDB" id="9795329at2"/>
<keyword evidence="3" id="KW-1185">Reference proteome</keyword>
<gene>
    <name evidence="2" type="ORF">DYI37_16420</name>
</gene>
<dbReference type="InterPro" id="IPR036282">
    <property type="entry name" value="Glutathione-S-Trfase_C_sf"/>
</dbReference>
<protein>
    <submittedName>
        <fullName evidence="2">Glutathione S-transferase</fullName>
    </submittedName>
</protein>
<organism evidence="2 3">
    <name type="scientific">Fulvimarina endophytica</name>
    <dbReference type="NCBI Taxonomy" id="2293836"/>
    <lineage>
        <taxon>Bacteria</taxon>
        <taxon>Pseudomonadati</taxon>
        <taxon>Pseudomonadota</taxon>
        <taxon>Alphaproteobacteria</taxon>
        <taxon>Hyphomicrobiales</taxon>
        <taxon>Aurantimonadaceae</taxon>
        <taxon>Fulvimarina</taxon>
    </lineage>
</organism>
<dbReference type="Proteomes" id="UP000264310">
    <property type="component" value="Unassembled WGS sequence"/>
</dbReference>
<dbReference type="EMBL" id="QURL01000007">
    <property type="protein sequence ID" value="RFC62410.1"/>
    <property type="molecule type" value="Genomic_DNA"/>
</dbReference>
<dbReference type="Pfam" id="PF13410">
    <property type="entry name" value="GST_C_2"/>
    <property type="match status" value="1"/>
</dbReference>
<dbReference type="PANTHER" id="PTHR43968">
    <property type="match status" value="1"/>
</dbReference>
<feature type="domain" description="GST N-terminal" evidence="1">
    <location>
        <begin position="1"/>
        <end position="78"/>
    </location>
</feature>
<dbReference type="AlphaFoldDB" id="A0A371WZJ2"/>
<evidence type="ECO:0000259" key="1">
    <source>
        <dbReference type="PROSITE" id="PS50404"/>
    </source>
</evidence>
<dbReference type="InterPro" id="IPR036249">
    <property type="entry name" value="Thioredoxin-like_sf"/>
</dbReference>
<evidence type="ECO:0000313" key="2">
    <source>
        <dbReference type="EMBL" id="RFC62410.1"/>
    </source>
</evidence>
<dbReference type="SUPFAM" id="SSF52833">
    <property type="entry name" value="Thioredoxin-like"/>
    <property type="match status" value="1"/>
</dbReference>
<dbReference type="GO" id="GO:0016740">
    <property type="term" value="F:transferase activity"/>
    <property type="evidence" value="ECO:0007669"/>
    <property type="project" value="UniProtKB-KW"/>
</dbReference>
<dbReference type="SUPFAM" id="SSF47616">
    <property type="entry name" value="GST C-terminal domain-like"/>
    <property type="match status" value="1"/>
</dbReference>
<sequence length="198" mass="22143">MRLIGSTASPFVAKVRMAALVCDLELDFEVIDVNAQPDALLSLNPLGKIPVLVTETGTPVFDSTVICELLDRITGNALLPQTLEGFAQTRTFEAAASGVMDALILCLYEERYRPEEKRHSGWVGRQMAKADRGLDWLDRHLDELGAQPTLAHCALAALLGWMELRFAGKAEREHPRLAEWRDRFFDGHPRLKDVKPHL</sequence>
<dbReference type="Gene3D" id="1.20.1050.10">
    <property type="match status" value="1"/>
</dbReference>
<name>A0A371WZJ2_9HYPH</name>
<accession>A0A371WZJ2</accession>
<dbReference type="Pfam" id="PF13409">
    <property type="entry name" value="GST_N_2"/>
    <property type="match status" value="1"/>
</dbReference>
<dbReference type="GO" id="GO:0005737">
    <property type="term" value="C:cytoplasm"/>
    <property type="evidence" value="ECO:0007669"/>
    <property type="project" value="TreeGrafter"/>
</dbReference>
<evidence type="ECO:0000313" key="3">
    <source>
        <dbReference type="Proteomes" id="UP000264310"/>
    </source>
</evidence>
<dbReference type="Gene3D" id="3.40.30.10">
    <property type="entry name" value="Glutaredoxin"/>
    <property type="match status" value="1"/>
</dbReference>
<comment type="caution">
    <text evidence="2">The sequence shown here is derived from an EMBL/GenBank/DDBJ whole genome shotgun (WGS) entry which is preliminary data.</text>
</comment>
<keyword evidence="2" id="KW-0808">Transferase</keyword>
<dbReference type="InterPro" id="IPR004045">
    <property type="entry name" value="Glutathione_S-Trfase_N"/>
</dbReference>
<dbReference type="PROSITE" id="PS50404">
    <property type="entry name" value="GST_NTER"/>
    <property type="match status" value="1"/>
</dbReference>
<reference evidence="2 3" key="1">
    <citation type="submission" date="2018-08" db="EMBL/GenBank/DDBJ databases">
        <title>Fulvimarina sp. 85, whole genome shotgun sequence.</title>
        <authorList>
            <person name="Tuo L."/>
        </authorList>
    </citation>
    <scope>NUCLEOTIDE SEQUENCE [LARGE SCALE GENOMIC DNA]</scope>
    <source>
        <strain evidence="2 3">85</strain>
    </source>
</reference>
<dbReference type="PANTHER" id="PTHR43968:SF6">
    <property type="entry name" value="GLUTATHIONE S-TRANSFERASE OMEGA"/>
    <property type="match status" value="1"/>
</dbReference>
<proteinExistence type="predicted"/>
<dbReference type="RefSeq" id="WP_116684349.1">
    <property type="nucleotide sequence ID" value="NZ_QURL01000007.1"/>
</dbReference>
<dbReference type="InterPro" id="IPR050983">
    <property type="entry name" value="GST_Omega/HSP26"/>
</dbReference>